<dbReference type="GO" id="GO:0003924">
    <property type="term" value="F:GTPase activity"/>
    <property type="evidence" value="ECO:0007669"/>
    <property type="project" value="TreeGrafter"/>
</dbReference>
<reference evidence="8" key="1">
    <citation type="submission" date="2021-01" db="UniProtKB">
        <authorList>
            <consortium name="EnsemblMetazoa"/>
        </authorList>
    </citation>
    <scope>IDENTIFICATION</scope>
</reference>
<dbReference type="KEGG" id="vde:111250026"/>
<evidence type="ECO:0000313" key="8">
    <source>
        <dbReference type="EnsemblMetazoa" id="XP_022660353"/>
    </source>
</evidence>
<dbReference type="Proteomes" id="UP000594260">
    <property type="component" value="Unplaced"/>
</dbReference>
<evidence type="ECO:0000256" key="4">
    <source>
        <dbReference type="ARBA" id="ARBA00022741"/>
    </source>
</evidence>
<dbReference type="RefSeq" id="XP_022660351.1">
    <property type="nucleotide sequence ID" value="XM_022804616.1"/>
</dbReference>
<dbReference type="OMA" id="LYTHMTV"/>
<evidence type="ECO:0000256" key="3">
    <source>
        <dbReference type="ARBA" id="ARBA00014587"/>
    </source>
</evidence>
<comment type="subunit">
    <text evidence="7">Binds to RNA polymerase II (RNAPII).</text>
</comment>
<sequence>MRYAQLVMGPAGSGKSTFCSVVARHAEITKRDVNIVNLDPACEYFDYSPMLDVRDLIHLDDVMEDEELRLGPNGGLIFCLEYLIRNPLWLTEQLGDSADDEYFIFDCPGQIELYTHLDMMKRFTDMLAGLDFRVCGVYLIEAQFMVETHKFFSGVLSALSTMVNLELPFVCILSKMDLLNSAGRRKIADFVDSSAQALLDDSREAHLNPKFEALSRALARVVDDFSLVRFVPLNIRHEESISDALMLIDNAIQYGEDLDVKTAEFEYPDEDDEDDGRDN</sequence>
<keyword evidence="4 7" id="KW-0547">Nucleotide-binding</keyword>
<dbReference type="RefSeq" id="XP_022660352.1">
    <property type="nucleotide sequence ID" value="XM_022804617.1"/>
</dbReference>
<keyword evidence="6 7" id="KW-0342">GTP-binding</keyword>
<evidence type="ECO:0000256" key="2">
    <source>
        <dbReference type="ARBA" id="ARBA00005290"/>
    </source>
</evidence>
<dbReference type="InterPro" id="IPR030228">
    <property type="entry name" value="Gpn3"/>
</dbReference>
<evidence type="ECO:0000256" key="5">
    <source>
        <dbReference type="ARBA" id="ARBA00022801"/>
    </source>
</evidence>
<evidence type="ECO:0000256" key="1">
    <source>
        <dbReference type="ARBA" id="ARBA00002411"/>
    </source>
</evidence>
<dbReference type="EnsemblMetazoa" id="XM_022804616">
    <property type="protein sequence ID" value="XP_022660351"/>
    <property type="gene ID" value="LOC111250026"/>
</dbReference>
<dbReference type="GO" id="GO:0005525">
    <property type="term" value="F:GTP binding"/>
    <property type="evidence" value="ECO:0007669"/>
    <property type="project" value="UniProtKB-KW"/>
</dbReference>
<evidence type="ECO:0000256" key="7">
    <source>
        <dbReference type="RuleBase" id="RU365059"/>
    </source>
</evidence>
<dbReference type="Gene3D" id="3.40.50.300">
    <property type="entry name" value="P-loop containing nucleotide triphosphate hydrolases"/>
    <property type="match status" value="1"/>
</dbReference>
<protein>
    <recommendedName>
        <fullName evidence="3 7">GPN-loop GTPase 3</fullName>
    </recommendedName>
</protein>
<accession>A0A7M7K3T4</accession>
<keyword evidence="9" id="KW-1185">Reference proteome</keyword>
<dbReference type="InterPro" id="IPR027417">
    <property type="entry name" value="P-loop_NTPase"/>
</dbReference>
<comment type="function">
    <text evidence="1">Small GTPase required for proper localization of RNA polymerase II (RNAPII). May act at an RNAP assembly step prior to nuclear import.</text>
</comment>
<dbReference type="PANTHER" id="PTHR21231">
    <property type="entry name" value="XPA-BINDING PROTEIN 1-RELATED"/>
    <property type="match status" value="1"/>
</dbReference>
<dbReference type="RefSeq" id="XP_022660353.1">
    <property type="nucleotide sequence ID" value="XM_022804618.1"/>
</dbReference>
<proteinExistence type="inferred from homology"/>
<dbReference type="SUPFAM" id="SSF52540">
    <property type="entry name" value="P-loop containing nucleoside triphosphate hydrolases"/>
    <property type="match status" value="1"/>
</dbReference>
<dbReference type="Pfam" id="PF03029">
    <property type="entry name" value="ATP_bind_1"/>
    <property type="match status" value="1"/>
</dbReference>
<dbReference type="CDD" id="cd17872">
    <property type="entry name" value="GPN3"/>
    <property type="match status" value="1"/>
</dbReference>
<comment type="similarity">
    <text evidence="2 7">Belongs to the GPN-loop GTPase family.</text>
</comment>
<dbReference type="EnsemblMetazoa" id="XM_022804618">
    <property type="protein sequence ID" value="XP_022660353"/>
    <property type="gene ID" value="LOC111250026"/>
</dbReference>
<organism evidence="8 9">
    <name type="scientific">Varroa destructor</name>
    <name type="common">Honeybee mite</name>
    <dbReference type="NCBI Taxonomy" id="109461"/>
    <lineage>
        <taxon>Eukaryota</taxon>
        <taxon>Metazoa</taxon>
        <taxon>Ecdysozoa</taxon>
        <taxon>Arthropoda</taxon>
        <taxon>Chelicerata</taxon>
        <taxon>Arachnida</taxon>
        <taxon>Acari</taxon>
        <taxon>Parasitiformes</taxon>
        <taxon>Mesostigmata</taxon>
        <taxon>Gamasina</taxon>
        <taxon>Dermanyssoidea</taxon>
        <taxon>Varroidae</taxon>
        <taxon>Varroa</taxon>
    </lineage>
</organism>
<dbReference type="FunFam" id="3.40.50.300:FF:000616">
    <property type="entry name" value="GPN-loop GTPase 3"/>
    <property type="match status" value="1"/>
</dbReference>
<evidence type="ECO:0000256" key="6">
    <source>
        <dbReference type="ARBA" id="ARBA00023134"/>
    </source>
</evidence>
<dbReference type="InterPro" id="IPR004130">
    <property type="entry name" value="Gpn"/>
</dbReference>
<dbReference type="PANTHER" id="PTHR21231:SF7">
    <property type="entry name" value="GPN-LOOP GTPASE 3"/>
    <property type="match status" value="1"/>
</dbReference>
<keyword evidence="5 7" id="KW-0378">Hydrolase</keyword>
<dbReference type="OrthoDB" id="5839at2759"/>
<dbReference type="AlphaFoldDB" id="A0A7M7K3T4"/>
<name>A0A7M7K3T4_VARDE</name>
<dbReference type="GeneID" id="111250026"/>
<dbReference type="InParanoid" id="A0A7M7K3T4"/>
<evidence type="ECO:0000313" key="9">
    <source>
        <dbReference type="Proteomes" id="UP000594260"/>
    </source>
</evidence>
<dbReference type="FunCoup" id="A0A7M7K3T4">
    <property type="interactions" value="1911"/>
</dbReference>
<comment type="function">
    <text evidence="7">Small GTPase required for proper nuclear import of RNA polymerase II and III (RNAPII and RNAPIII). May act at an RNAP assembly step prior to nuclear import.</text>
</comment>
<dbReference type="EnsemblMetazoa" id="XM_022804617">
    <property type="protein sequence ID" value="XP_022660352"/>
    <property type="gene ID" value="LOC111250026"/>
</dbReference>